<dbReference type="InterPro" id="IPR009839">
    <property type="entry name" value="SseB_N"/>
</dbReference>
<reference evidence="2 3" key="1">
    <citation type="submission" date="2020-08" db="EMBL/GenBank/DDBJ databases">
        <title>Sequencing the genomes of 1000 actinobacteria strains.</title>
        <authorList>
            <person name="Klenk H.-P."/>
        </authorList>
    </citation>
    <scope>NUCLEOTIDE SEQUENCE [LARGE SCALE GENOMIC DNA]</scope>
    <source>
        <strain evidence="2 3">DSM 45584</strain>
    </source>
</reference>
<comment type="caution">
    <text evidence="2">The sequence shown here is derived from an EMBL/GenBank/DDBJ whole genome shotgun (WGS) entry which is preliminary data.</text>
</comment>
<dbReference type="AlphaFoldDB" id="A0A840Q6H6"/>
<accession>A0A840Q6H6</accession>
<gene>
    <name evidence="2" type="ORF">BJ970_003024</name>
</gene>
<dbReference type="EMBL" id="JACHIW010000001">
    <property type="protein sequence ID" value="MBB5155490.1"/>
    <property type="molecule type" value="Genomic_DNA"/>
</dbReference>
<evidence type="ECO:0000313" key="3">
    <source>
        <dbReference type="Proteomes" id="UP000584374"/>
    </source>
</evidence>
<evidence type="ECO:0000259" key="1">
    <source>
        <dbReference type="Pfam" id="PF07179"/>
    </source>
</evidence>
<dbReference type="Proteomes" id="UP000584374">
    <property type="component" value="Unassembled WGS sequence"/>
</dbReference>
<proteinExistence type="predicted"/>
<keyword evidence="3" id="KW-1185">Reference proteome</keyword>
<name>A0A840Q6H6_9PSEU</name>
<organism evidence="2 3">
    <name type="scientific">Saccharopolyspora phatthalungensis</name>
    <dbReference type="NCBI Taxonomy" id="664693"/>
    <lineage>
        <taxon>Bacteria</taxon>
        <taxon>Bacillati</taxon>
        <taxon>Actinomycetota</taxon>
        <taxon>Actinomycetes</taxon>
        <taxon>Pseudonocardiales</taxon>
        <taxon>Pseudonocardiaceae</taxon>
        <taxon>Saccharopolyspora</taxon>
    </lineage>
</organism>
<protein>
    <recommendedName>
        <fullName evidence="1">SseB protein N-terminal domain-containing protein</fullName>
    </recommendedName>
</protein>
<dbReference type="RefSeq" id="WP_184726817.1">
    <property type="nucleotide sequence ID" value="NZ_JACHIW010000001.1"/>
</dbReference>
<sequence length="176" mass="18384">MTLVQRRPGVGFPRSKGVLRLTGSVFDEPDPAAEPLDPAAELLDPAAELLDAVRRFRGDQVTIEQLAAALRGTTVYVAVSDEDGGFALSTGRNGELSWLAVFTSLGQMAESYRAAGRGADTVRYGMLTGAELIDECLPDLPRGTGLVLDPGGEHGTALAPVPGLVPDELAVKKGGK</sequence>
<feature type="domain" description="SseB protein N-terminal" evidence="1">
    <location>
        <begin position="49"/>
        <end position="160"/>
    </location>
</feature>
<dbReference type="Pfam" id="PF07179">
    <property type="entry name" value="SseB"/>
    <property type="match status" value="1"/>
</dbReference>
<evidence type="ECO:0000313" key="2">
    <source>
        <dbReference type="EMBL" id="MBB5155490.1"/>
    </source>
</evidence>